<dbReference type="PRINTS" id="PR00069">
    <property type="entry name" value="ALDKETRDTASE"/>
</dbReference>
<dbReference type="OrthoDB" id="9773828at2"/>
<dbReference type="Proteomes" id="UP000188993">
    <property type="component" value="Chromosome"/>
</dbReference>
<feature type="domain" description="NADP-dependent oxidoreductase" evidence="1">
    <location>
        <begin position="15"/>
        <end position="298"/>
    </location>
</feature>
<dbReference type="InterPro" id="IPR023210">
    <property type="entry name" value="NADP_OxRdtase_dom"/>
</dbReference>
<dbReference type="PANTHER" id="PTHR43364:SF1">
    <property type="entry name" value="OXIDOREDUCTASE YDHF"/>
    <property type="match status" value="1"/>
</dbReference>
<dbReference type="CDD" id="cd19092">
    <property type="entry name" value="AKR_BsYcsN_EcYdhF-like"/>
    <property type="match status" value="1"/>
</dbReference>
<dbReference type="Gene3D" id="3.20.20.100">
    <property type="entry name" value="NADP-dependent oxidoreductase domain"/>
    <property type="match status" value="1"/>
</dbReference>
<dbReference type="InterPro" id="IPR020471">
    <property type="entry name" value="AKR"/>
</dbReference>
<dbReference type="GO" id="GO:0005829">
    <property type="term" value="C:cytosol"/>
    <property type="evidence" value="ECO:0007669"/>
    <property type="project" value="TreeGrafter"/>
</dbReference>
<name>A0A1S6IRZ7_9LACT</name>
<protein>
    <submittedName>
        <fullName evidence="2">Oxidoreductase YdhF</fullName>
        <ecNumber evidence="2">1.-.-.-</ecNumber>
    </submittedName>
</protein>
<organism evidence="2 3">
    <name type="scientific">Jeotgalibaca dankookensis</name>
    <dbReference type="NCBI Taxonomy" id="708126"/>
    <lineage>
        <taxon>Bacteria</taxon>
        <taxon>Bacillati</taxon>
        <taxon>Bacillota</taxon>
        <taxon>Bacilli</taxon>
        <taxon>Lactobacillales</taxon>
        <taxon>Carnobacteriaceae</taxon>
        <taxon>Jeotgalibaca</taxon>
    </lineage>
</organism>
<gene>
    <name evidence="2" type="primary">ydhF</name>
    <name evidence="2" type="ORF">BW727_102010</name>
</gene>
<dbReference type="InterPro" id="IPR050523">
    <property type="entry name" value="AKR_Detox_Biosynth"/>
</dbReference>
<evidence type="ECO:0000259" key="1">
    <source>
        <dbReference type="Pfam" id="PF00248"/>
    </source>
</evidence>
<dbReference type="RefSeq" id="WP_062472221.1">
    <property type="nucleotide sequence ID" value="NZ_BBYN01000040.1"/>
</dbReference>
<dbReference type="InterPro" id="IPR036812">
    <property type="entry name" value="NAD(P)_OxRdtase_dom_sf"/>
</dbReference>
<accession>A0A1S6IRZ7</accession>
<dbReference type="AlphaFoldDB" id="A0A1S6IRZ7"/>
<evidence type="ECO:0000313" key="3">
    <source>
        <dbReference type="Proteomes" id="UP000188993"/>
    </source>
</evidence>
<keyword evidence="3" id="KW-1185">Reference proteome</keyword>
<dbReference type="KEGG" id="jda:BW727_102010"/>
<dbReference type="GO" id="GO:0016491">
    <property type="term" value="F:oxidoreductase activity"/>
    <property type="evidence" value="ECO:0007669"/>
    <property type="project" value="UniProtKB-KW"/>
</dbReference>
<evidence type="ECO:0000313" key="2">
    <source>
        <dbReference type="EMBL" id="AQS54327.1"/>
    </source>
</evidence>
<sequence>MRKVKIANTDWEVSEIALGVMRMNVLSSQEAKSVIEAAIENGIDYFDHADIYGGGESEQVFGSAFTELSIPRDSVFLQSKTGIIPGKMYDFSKKHIIESVDGSLKRLKTDYLDALLLHRPDTLVEPEEVAEAFEQLEEQGKVRSFGVSNHNPMQIELLKKYVRQPLLINQLQMSVTHHPSINAGFNVNRTNQEAIVREGSILEYCRVNDITIQPWSPFQVGNEKEGILFDHPDFIGLNEVLAKLAEKYKVEREAIAIAWLLRHPAKMQPIIGSMNPKRIAITCRASDIKLSREEWYEVYRAGGFQLP</sequence>
<dbReference type="SUPFAM" id="SSF51430">
    <property type="entry name" value="NAD(P)-linked oxidoreductase"/>
    <property type="match status" value="1"/>
</dbReference>
<proteinExistence type="predicted"/>
<dbReference type="EMBL" id="CP019728">
    <property type="protein sequence ID" value="AQS54327.1"/>
    <property type="molecule type" value="Genomic_DNA"/>
</dbReference>
<reference evidence="2 3" key="1">
    <citation type="journal article" date="2014" name="Int. J. Syst. Evol. Microbiol.">
        <title>Jeotgalibaca dankookensis gen. nov., sp. nov., a member of the family Carnobacteriaceae, isolated from seujeot (Korean traditional food).</title>
        <authorList>
            <person name="Lee D.G."/>
            <person name="Trujillo M.E."/>
            <person name="Kang H."/>
            <person name="Ahn T.Y."/>
        </authorList>
    </citation>
    <scope>NUCLEOTIDE SEQUENCE [LARGE SCALE GENOMIC DNA]</scope>
    <source>
        <strain evidence="2 3">EX-07</strain>
    </source>
</reference>
<keyword evidence="2" id="KW-0560">Oxidoreductase</keyword>
<dbReference type="PANTHER" id="PTHR43364">
    <property type="entry name" value="NADH-SPECIFIC METHYLGLYOXAL REDUCTASE-RELATED"/>
    <property type="match status" value="1"/>
</dbReference>
<dbReference type="EC" id="1.-.-.-" evidence="2"/>
<dbReference type="Pfam" id="PF00248">
    <property type="entry name" value="Aldo_ket_red"/>
    <property type="match status" value="1"/>
</dbReference>